<feature type="signal peptide" evidence="1">
    <location>
        <begin position="1"/>
        <end position="17"/>
    </location>
</feature>
<evidence type="ECO:0000313" key="3">
    <source>
        <dbReference type="Proteomes" id="UP000215590"/>
    </source>
</evidence>
<dbReference type="AlphaFoldDB" id="A0A256EZU0"/>
<dbReference type="Proteomes" id="UP000215590">
    <property type="component" value="Unassembled WGS sequence"/>
</dbReference>
<organism evidence="2 3">
    <name type="scientific">Brucella thiophenivorans</name>
    <dbReference type="NCBI Taxonomy" id="571255"/>
    <lineage>
        <taxon>Bacteria</taxon>
        <taxon>Pseudomonadati</taxon>
        <taxon>Pseudomonadota</taxon>
        <taxon>Alphaproteobacteria</taxon>
        <taxon>Hyphomicrobiales</taxon>
        <taxon>Brucellaceae</taxon>
        <taxon>Brucella/Ochrobactrum group</taxon>
        <taxon>Brucella</taxon>
    </lineage>
</organism>
<dbReference type="RefSeq" id="WP_094509932.1">
    <property type="nucleotide sequence ID" value="NZ_JBHEEK010000030.1"/>
</dbReference>
<evidence type="ECO:0000256" key="1">
    <source>
        <dbReference type="SAM" id="SignalP"/>
    </source>
</evidence>
<reference evidence="2 3" key="1">
    <citation type="submission" date="2017-07" db="EMBL/GenBank/DDBJ databases">
        <title>Phylogenetic study on the rhizospheric bacterium Ochrobactrum sp. A44.</title>
        <authorList>
            <person name="Krzyzanowska D.M."/>
            <person name="Ossowicki A."/>
            <person name="Rajewska M."/>
            <person name="Maciag T."/>
            <person name="Kaczynski Z."/>
            <person name="Czerwicka M."/>
            <person name="Jafra S."/>
        </authorList>
    </citation>
    <scope>NUCLEOTIDE SEQUENCE [LARGE SCALE GENOMIC DNA]</scope>
    <source>
        <strain evidence="2 3">DSM 7216</strain>
    </source>
</reference>
<keyword evidence="3" id="KW-1185">Reference proteome</keyword>
<feature type="chain" id="PRO_5012626491" description="Lipoprotein" evidence="1">
    <location>
        <begin position="18"/>
        <end position="158"/>
    </location>
</feature>
<accession>A0A256EZU0</accession>
<evidence type="ECO:0008006" key="4">
    <source>
        <dbReference type="Google" id="ProtNLM"/>
    </source>
</evidence>
<protein>
    <recommendedName>
        <fullName evidence="4">Lipoprotein</fullName>
    </recommendedName>
</protein>
<dbReference type="OrthoDB" id="7773880at2"/>
<dbReference type="EMBL" id="NNRJ01000073">
    <property type="protein sequence ID" value="OYR07980.1"/>
    <property type="molecule type" value="Genomic_DNA"/>
</dbReference>
<dbReference type="PROSITE" id="PS51257">
    <property type="entry name" value="PROKAR_LIPOPROTEIN"/>
    <property type="match status" value="1"/>
</dbReference>
<name>A0A256EZU0_9HYPH</name>
<sequence length="158" mass="16593">MNTLKSLALVAPAVALAACTSSSAVRTSANTAIIQTSAAPVCGSTGAAKVAQMQAAIETIKAGYDRYIIVDARSANNVQMAQTPGSYKTSGYINNGHYSGTTTYQPGIPVIYGRHEQAFAIYMFRDGEAGAQRAIPARQTLGPKWQEMVKSGKINTCA</sequence>
<proteinExistence type="predicted"/>
<evidence type="ECO:0000313" key="2">
    <source>
        <dbReference type="EMBL" id="OYR07980.1"/>
    </source>
</evidence>
<comment type="caution">
    <text evidence="2">The sequence shown here is derived from an EMBL/GenBank/DDBJ whole genome shotgun (WGS) entry which is preliminary data.</text>
</comment>
<keyword evidence="1" id="KW-0732">Signal</keyword>
<gene>
    <name evidence="2" type="ORF">CEV31_4055</name>
</gene>